<organism evidence="2 3">
    <name type="scientific">Gaoshiqia sediminis</name>
    <dbReference type="NCBI Taxonomy" id="2986998"/>
    <lineage>
        <taxon>Bacteria</taxon>
        <taxon>Pseudomonadati</taxon>
        <taxon>Bacteroidota</taxon>
        <taxon>Bacteroidia</taxon>
        <taxon>Marinilabiliales</taxon>
        <taxon>Prolixibacteraceae</taxon>
        <taxon>Gaoshiqia</taxon>
    </lineage>
</organism>
<gene>
    <name evidence="2" type="ORF">N2K84_16325</name>
</gene>
<keyword evidence="1" id="KW-0472">Membrane</keyword>
<keyword evidence="3" id="KW-1185">Reference proteome</keyword>
<dbReference type="RefSeq" id="WP_282592901.1">
    <property type="nucleotide sequence ID" value="NZ_JAPAAF010000033.1"/>
</dbReference>
<dbReference type="AlphaFoldDB" id="A0AA42C6U6"/>
<accession>A0AA42C6U6</accession>
<sequence>MADILTLPGAVSGIFSGVPGCGAIFKLIFKIITYFSESRFGVLIVFNNLSAGRLIG</sequence>
<keyword evidence="1" id="KW-1133">Transmembrane helix</keyword>
<name>A0AA42C6U6_9BACT</name>
<protein>
    <submittedName>
        <fullName evidence="2">Uncharacterized protein</fullName>
    </submittedName>
</protein>
<reference evidence="2" key="1">
    <citation type="submission" date="2022-10" db="EMBL/GenBank/DDBJ databases">
        <title>Gaoshiqiia sediminis gen. nov., sp. nov., isolated from coastal sediment.</title>
        <authorList>
            <person name="Yu W.X."/>
            <person name="Mu D.S."/>
            <person name="Du J.Z."/>
            <person name="Liang Y.Q."/>
        </authorList>
    </citation>
    <scope>NUCLEOTIDE SEQUENCE</scope>
    <source>
        <strain evidence="2">A06</strain>
    </source>
</reference>
<comment type="caution">
    <text evidence="2">The sequence shown here is derived from an EMBL/GenBank/DDBJ whole genome shotgun (WGS) entry which is preliminary data.</text>
</comment>
<keyword evidence="1" id="KW-0812">Transmembrane</keyword>
<dbReference type="EMBL" id="JAPAAF010000033">
    <property type="protein sequence ID" value="MCW0484308.1"/>
    <property type="molecule type" value="Genomic_DNA"/>
</dbReference>
<proteinExistence type="predicted"/>
<feature type="transmembrane region" description="Helical" evidence="1">
    <location>
        <begin position="6"/>
        <end position="29"/>
    </location>
</feature>
<evidence type="ECO:0000313" key="2">
    <source>
        <dbReference type="EMBL" id="MCW0484308.1"/>
    </source>
</evidence>
<evidence type="ECO:0000313" key="3">
    <source>
        <dbReference type="Proteomes" id="UP001163821"/>
    </source>
</evidence>
<evidence type="ECO:0000256" key="1">
    <source>
        <dbReference type="SAM" id="Phobius"/>
    </source>
</evidence>
<dbReference type="Proteomes" id="UP001163821">
    <property type="component" value="Unassembled WGS sequence"/>
</dbReference>